<dbReference type="GO" id="GO:0005876">
    <property type="term" value="C:spindle microtubule"/>
    <property type="evidence" value="ECO:0007669"/>
    <property type="project" value="TreeGrafter"/>
</dbReference>
<protein>
    <submittedName>
        <fullName evidence="3">Coiled-coil domain-containing protein 57</fullName>
    </submittedName>
</protein>
<feature type="compositionally biased region" description="Polar residues" evidence="2">
    <location>
        <begin position="643"/>
        <end position="653"/>
    </location>
</feature>
<comment type="caution">
    <text evidence="3">The sequence shown here is derived from an EMBL/GenBank/DDBJ whole genome shotgun (WGS) entry which is preliminary data.</text>
</comment>
<feature type="compositionally biased region" description="Basic and acidic residues" evidence="2">
    <location>
        <begin position="752"/>
        <end position="767"/>
    </location>
</feature>
<dbReference type="GO" id="GO:0034451">
    <property type="term" value="C:centriolar satellite"/>
    <property type="evidence" value="ECO:0007669"/>
    <property type="project" value="TreeGrafter"/>
</dbReference>
<feature type="region of interest" description="Disordered" evidence="2">
    <location>
        <begin position="725"/>
        <end position="767"/>
    </location>
</feature>
<dbReference type="GO" id="GO:0060271">
    <property type="term" value="P:cilium assembly"/>
    <property type="evidence" value="ECO:0007669"/>
    <property type="project" value="TreeGrafter"/>
</dbReference>
<dbReference type="GO" id="GO:0005814">
    <property type="term" value="C:centriole"/>
    <property type="evidence" value="ECO:0007669"/>
    <property type="project" value="TreeGrafter"/>
</dbReference>
<sequence length="767" mass="87366">MYYGSSTMHSDGDSALESLEAQLVTKEMEWKEFLATRVHQLEHFLKKAQEECSSLSSMADGIKKQTEEYDRMKWNLQFRIQEMEQELSLQRQEMTAAFDSELRQQEHKFNLTIDEVRAVVLSHDLKVKLLSNETKVHCQAHLRTIEALKASKKFCQQIQTQLQHKEQEVKDLTAVKDYRIKELKGELKQMETKLKESEDNHIKKYEDVIQALKKCDSQLEAQFQAHTEQLQKTEKHLVKLQKKMKVLAQAQEDQQKAMKQKDETIQRLCTEVETTRTGWDKYITKVSSEMVVKDTEIITLQEKVTKHRTEWDSSREEIEWYKQQLSDGLKREKGLEQMRVQAELEWQNRCEDMKAEHYLANEQLLHDLTKTREQSLTIKVDSMASEEISGLQKQNNILRAVVTQMRKDMEGLSHPLLNPQAQPQVSFPQPVQCQEAPAQTVTGPPPQSTDISTNVSPAGGVCLEKHANTSAPLTKQEIRVTHVLDQLQEENPHLQQQQDSGLMSGGLFVNVQGAKSNPPLLHTRLKQAAFCIARLSTEKQQLIEMCNCLRGQINTARLKERDSCTEILEEQHDRLNALEQLQYQLTTQELQYALRQSACTFAEQLLLGTNNQGPATKGAANHWSQVHRTTDTTESSKNKDSAPLSQSQSSPNVGPQPHSGLSRSQLSSEEESTLQSLNNLWEILDHGLSLSVFSEGEGELSREEVAESSGAGVQMIVHGISVPIHSQPPTEIQQKRNPSATPSNPTKTCRSRAPDRISKIRNYNVKD</sequence>
<gene>
    <name evidence="3" type="ORF">D5F01_LYC17935</name>
</gene>
<reference evidence="3 4" key="1">
    <citation type="submission" date="2019-07" db="EMBL/GenBank/DDBJ databases">
        <title>Chromosome genome assembly for large yellow croaker.</title>
        <authorList>
            <person name="Xiao S."/>
        </authorList>
    </citation>
    <scope>NUCLEOTIDE SEQUENCE [LARGE SCALE GENOMIC DNA]</scope>
    <source>
        <strain evidence="3">JMULYC20181020</strain>
        <tissue evidence="3">Muscle</tissue>
    </source>
</reference>
<evidence type="ECO:0000256" key="2">
    <source>
        <dbReference type="SAM" id="MobiDB-lite"/>
    </source>
</evidence>
<dbReference type="EMBL" id="REGW02000017">
    <property type="protein sequence ID" value="KAE8284600.1"/>
    <property type="molecule type" value="Genomic_DNA"/>
</dbReference>
<proteinExistence type="predicted"/>
<feature type="region of interest" description="Disordered" evidence="2">
    <location>
        <begin position="613"/>
        <end position="671"/>
    </location>
</feature>
<dbReference type="OrthoDB" id="568502at2759"/>
<dbReference type="AlphaFoldDB" id="A0A6G0HZJ6"/>
<feature type="compositionally biased region" description="Polar residues" evidence="2">
    <location>
        <begin position="727"/>
        <end position="748"/>
    </location>
</feature>
<feature type="compositionally biased region" description="Basic and acidic residues" evidence="2">
    <location>
        <begin position="628"/>
        <end position="640"/>
    </location>
</feature>
<accession>A0A6G0HZJ6</accession>
<organism evidence="3 4">
    <name type="scientific">Larimichthys crocea</name>
    <name type="common">Large yellow croaker</name>
    <name type="synonym">Pseudosciaena crocea</name>
    <dbReference type="NCBI Taxonomy" id="215358"/>
    <lineage>
        <taxon>Eukaryota</taxon>
        <taxon>Metazoa</taxon>
        <taxon>Chordata</taxon>
        <taxon>Craniata</taxon>
        <taxon>Vertebrata</taxon>
        <taxon>Euteleostomi</taxon>
        <taxon>Actinopterygii</taxon>
        <taxon>Neopterygii</taxon>
        <taxon>Teleostei</taxon>
        <taxon>Neoteleostei</taxon>
        <taxon>Acanthomorphata</taxon>
        <taxon>Eupercaria</taxon>
        <taxon>Sciaenidae</taxon>
        <taxon>Larimichthys</taxon>
    </lineage>
</organism>
<evidence type="ECO:0000313" key="4">
    <source>
        <dbReference type="Proteomes" id="UP000424527"/>
    </source>
</evidence>
<dbReference type="PANTHER" id="PTHR46725:SF1">
    <property type="entry name" value="COILED-COIL DOMAIN-CONTAINING PROTEIN 57"/>
    <property type="match status" value="1"/>
</dbReference>
<dbReference type="GO" id="GO:0045931">
    <property type="term" value="P:positive regulation of mitotic cell cycle"/>
    <property type="evidence" value="ECO:0007669"/>
    <property type="project" value="TreeGrafter"/>
</dbReference>
<evidence type="ECO:0000313" key="3">
    <source>
        <dbReference type="EMBL" id="KAE8284600.1"/>
    </source>
</evidence>
<name>A0A6G0HZJ6_LARCR</name>
<dbReference type="Proteomes" id="UP000424527">
    <property type="component" value="Unassembled WGS sequence"/>
</dbReference>
<dbReference type="GO" id="GO:0007020">
    <property type="term" value="P:microtubule nucleation"/>
    <property type="evidence" value="ECO:0007669"/>
    <property type="project" value="TreeGrafter"/>
</dbReference>
<dbReference type="KEGG" id="lco:104927035"/>
<feature type="compositionally biased region" description="Low complexity" evidence="2">
    <location>
        <begin position="659"/>
        <end position="671"/>
    </location>
</feature>
<dbReference type="GO" id="GO:0007099">
    <property type="term" value="P:centriole replication"/>
    <property type="evidence" value="ECO:0007669"/>
    <property type="project" value="TreeGrafter"/>
</dbReference>
<feature type="coiled-coil region" evidence="1">
    <location>
        <begin position="155"/>
        <end position="267"/>
    </location>
</feature>
<keyword evidence="4" id="KW-1185">Reference proteome</keyword>
<keyword evidence="1" id="KW-0175">Coiled coil</keyword>
<dbReference type="PANTHER" id="PTHR46725">
    <property type="entry name" value="COILED-COIL DOMAIN-CONTAINING PROTEIN 57"/>
    <property type="match status" value="1"/>
</dbReference>
<dbReference type="InterPro" id="IPR042481">
    <property type="entry name" value="CCDC57"/>
</dbReference>
<evidence type="ECO:0000256" key="1">
    <source>
        <dbReference type="SAM" id="Coils"/>
    </source>
</evidence>